<evidence type="ECO:0000313" key="2">
    <source>
        <dbReference type="Proteomes" id="UP000053676"/>
    </source>
</evidence>
<reference evidence="2" key="1">
    <citation type="journal article" date="2014" name="Nat. Genet.">
        <title>Genome of the human hookworm Necator americanus.</title>
        <authorList>
            <person name="Tang Y.T."/>
            <person name="Gao X."/>
            <person name="Rosa B.A."/>
            <person name="Abubucker S."/>
            <person name="Hallsworth-Pepin K."/>
            <person name="Martin J."/>
            <person name="Tyagi R."/>
            <person name="Heizer E."/>
            <person name="Zhang X."/>
            <person name="Bhonagiri-Palsikar V."/>
            <person name="Minx P."/>
            <person name="Warren W.C."/>
            <person name="Wang Q."/>
            <person name="Zhan B."/>
            <person name="Hotez P.J."/>
            <person name="Sternberg P.W."/>
            <person name="Dougall A."/>
            <person name="Gaze S.T."/>
            <person name="Mulvenna J."/>
            <person name="Sotillo J."/>
            <person name="Ranganathan S."/>
            <person name="Rabelo E.M."/>
            <person name="Wilson R.K."/>
            <person name="Felgner P.L."/>
            <person name="Bethony J."/>
            <person name="Hawdon J.M."/>
            <person name="Gasser R.B."/>
            <person name="Loukas A."/>
            <person name="Mitreva M."/>
        </authorList>
    </citation>
    <scope>NUCLEOTIDE SEQUENCE [LARGE SCALE GENOMIC DNA]</scope>
</reference>
<accession>W2TXJ2</accession>
<dbReference type="AlphaFoldDB" id="W2TXJ2"/>
<protein>
    <submittedName>
        <fullName evidence="1">Uncharacterized protein</fullName>
    </submittedName>
</protein>
<keyword evidence="2" id="KW-1185">Reference proteome</keyword>
<dbReference type="Proteomes" id="UP000053676">
    <property type="component" value="Unassembled WGS sequence"/>
</dbReference>
<proteinExistence type="predicted"/>
<sequence length="73" mass="8487">MHADAPDPNLVMDLVTILDPTAIRFRGTMAMDECLSFAMHEILQRIVVFMEKESNFVPFVATKLRMNQKNFLW</sequence>
<gene>
    <name evidence="1" type="ORF">NECAME_06264</name>
</gene>
<dbReference type="EMBL" id="KI657676">
    <property type="protein sequence ID" value="ETN85751.1"/>
    <property type="molecule type" value="Genomic_DNA"/>
</dbReference>
<dbReference type="KEGG" id="nai:NECAME_06264"/>
<organism evidence="1 2">
    <name type="scientific">Necator americanus</name>
    <name type="common">Human hookworm</name>
    <dbReference type="NCBI Taxonomy" id="51031"/>
    <lineage>
        <taxon>Eukaryota</taxon>
        <taxon>Metazoa</taxon>
        <taxon>Ecdysozoa</taxon>
        <taxon>Nematoda</taxon>
        <taxon>Chromadorea</taxon>
        <taxon>Rhabditida</taxon>
        <taxon>Rhabditina</taxon>
        <taxon>Rhabditomorpha</taxon>
        <taxon>Strongyloidea</taxon>
        <taxon>Ancylostomatidae</taxon>
        <taxon>Bunostominae</taxon>
        <taxon>Necator</taxon>
    </lineage>
</organism>
<name>W2TXJ2_NECAM</name>
<evidence type="ECO:0000313" key="1">
    <source>
        <dbReference type="EMBL" id="ETN85751.1"/>
    </source>
</evidence>